<dbReference type="PROSITE" id="PS51257">
    <property type="entry name" value="PROKAR_LIPOPROTEIN"/>
    <property type="match status" value="1"/>
</dbReference>
<dbReference type="GO" id="GO:0009279">
    <property type="term" value="C:cell outer membrane"/>
    <property type="evidence" value="ECO:0007669"/>
    <property type="project" value="UniProtKB-SubCell"/>
</dbReference>
<dbReference type="Proteomes" id="UP000594042">
    <property type="component" value="Chromosome"/>
</dbReference>
<dbReference type="RefSeq" id="WP_246469179.1">
    <property type="nucleotide sequence ID" value="NZ_AP023322.1"/>
</dbReference>
<dbReference type="AlphaFoldDB" id="A0A7G1HYR9"/>
<accession>A0A7G1HYR9</accession>
<dbReference type="EMBL" id="AP023322">
    <property type="protein sequence ID" value="BCI62667.1"/>
    <property type="molecule type" value="Genomic_DNA"/>
</dbReference>
<proteinExistence type="predicted"/>
<reference evidence="2" key="1">
    <citation type="submission" date="2020-07" db="EMBL/GenBank/DDBJ databases">
        <title>Complete genome sequencing of Coprobacter sp. strain 2CBH44.</title>
        <authorList>
            <person name="Sakamoto M."/>
            <person name="Murakami T."/>
            <person name="Mori H."/>
        </authorList>
    </citation>
    <scope>NUCLEOTIDE SEQUENCE [LARGE SCALE GENOMIC DNA]</scope>
    <source>
        <strain evidence="2">2CBH44</strain>
    </source>
</reference>
<keyword evidence="2" id="KW-1185">Reference proteome</keyword>
<dbReference type="Gene3D" id="1.25.40.390">
    <property type="match status" value="2"/>
</dbReference>
<gene>
    <name evidence="1" type="ORF">Cop2CBH44_10200</name>
</gene>
<protein>
    <submittedName>
        <fullName evidence="1">Uncharacterized protein</fullName>
    </submittedName>
</protein>
<sequence>MKLKKYFYLSTALIFALYSCSDDEEAGKGFTPKVFHVMGKVEKGPMIRGSHVEMRTLDEYMVPTGNSYTATIDNNLGDFNYGALKIDSPYAKLTADGYFFNEVGGELSEGTIKLDAIVDLKDNSSINVNVLTHLKSKRIHHLVTTEGMVFKEANAQAQKELLTQFGLQKYASKDASQFSITSGDDASGALIAISSLVLTDKSDAEIVEFLSILNNEFGTEGAFSQETKKKIQSGKNYLNQRLDIISENIKNRYQELGLEVKVKDLAYYFDWDNDGIAGNELDESESVILSSKELNVPAKGGEYTIIVKSDKPYYLNPPSFDSDTDLEELPQNNITEEHFFSSLYEENTNIPSPKIELDKTINNNIITIKVTPAHFKEDLSTTITVYNARGKVAAVIAVKQEGDKNYWGKHDPVRLGKNGISFVLGIQETMRNAVSGQLHLQSSYIHQENFKNPVPYYPYDDRIGKTWDYYYNAINRWLTLKDVDASMLNCYQSFINTHLALAYYQLSSRWSGVPFIMGHPTDPFISIPRTDEAEILSRLENMLIDAMNGLDEHHYDAFQDANSMLFVSKNVARILLAYVYCNQKKFDKALPLLEEVIRKGDYHLEYSQATEYKNNAECILGYYIQTRNGEQCHPCLDYKDVMLTAAECLYHTGNTPKAKKYINQICEHKKLTVGQSDILKAIASLHYQINSPSYMNFIRRNGLGESFMGLSQGNLYQLLWPIPSSELDRNSQMTQNPGY</sequence>
<evidence type="ECO:0000313" key="2">
    <source>
        <dbReference type="Proteomes" id="UP000594042"/>
    </source>
</evidence>
<organism evidence="1 2">
    <name type="scientific">Coprobacter secundus subsp. similis</name>
    <dbReference type="NCBI Taxonomy" id="2751153"/>
    <lineage>
        <taxon>Bacteria</taxon>
        <taxon>Pseudomonadati</taxon>
        <taxon>Bacteroidota</taxon>
        <taxon>Bacteroidia</taxon>
        <taxon>Bacteroidales</taxon>
        <taxon>Barnesiellaceae</taxon>
        <taxon>Coprobacter</taxon>
    </lineage>
</organism>
<name>A0A7G1HYR9_9BACT</name>
<dbReference type="InterPro" id="IPR011990">
    <property type="entry name" value="TPR-like_helical_dom_sf"/>
</dbReference>
<dbReference type="KEGG" id="copr:Cop2CBH44_10200"/>
<dbReference type="SUPFAM" id="SSF48452">
    <property type="entry name" value="TPR-like"/>
    <property type="match status" value="1"/>
</dbReference>
<evidence type="ECO:0000313" key="1">
    <source>
        <dbReference type="EMBL" id="BCI62667.1"/>
    </source>
</evidence>